<keyword evidence="2" id="KW-0732">Signal</keyword>
<comment type="caution">
    <text evidence="3">The sequence shown here is derived from an EMBL/GenBank/DDBJ whole genome shotgun (WGS) entry which is preliminary data.</text>
</comment>
<dbReference type="SUPFAM" id="SSF53850">
    <property type="entry name" value="Periplasmic binding protein-like II"/>
    <property type="match status" value="1"/>
</dbReference>
<comment type="similarity">
    <text evidence="1">Belongs to the UPF0065 (bug) family.</text>
</comment>
<protein>
    <submittedName>
        <fullName evidence="3">Bug family tripartite tricarboxylate transporter substrate binding protein</fullName>
    </submittedName>
</protein>
<dbReference type="Pfam" id="PF03401">
    <property type="entry name" value="TctC"/>
    <property type="match status" value="1"/>
</dbReference>
<dbReference type="EMBL" id="JBHSRS010000084">
    <property type="protein sequence ID" value="MFC6283880.1"/>
    <property type="molecule type" value="Genomic_DNA"/>
</dbReference>
<keyword evidence="4" id="KW-1185">Reference proteome</keyword>
<evidence type="ECO:0000313" key="4">
    <source>
        <dbReference type="Proteomes" id="UP001596270"/>
    </source>
</evidence>
<dbReference type="Gene3D" id="3.40.190.10">
    <property type="entry name" value="Periplasmic binding protein-like II"/>
    <property type="match status" value="1"/>
</dbReference>
<organism evidence="3 4">
    <name type="scientific">Polaromonas aquatica</name>
    <dbReference type="NCBI Taxonomy" id="332657"/>
    <lineage>
        <taxon>Bacteria</taxon>
        <taxon>Pseudomonadati</taxon>
        <taxon>Pseudomonadota</taxon>
        <taxon>Betaproteobacteria</taxon>
        <taxon>Burkholderiales</taxon>
        <taxon>Comamonadaceae</taxon>
        <taxon>Polaromonas</taxon>
    </lineage>
</organism>
<feature type="signal peptide" evidence="2">
    <location>
        <begin position="1"/>
        <end position="35"/>
    </location>
</feature>
<dbReference type="InterPro" id="IPR005064">
    <property type="entry name" value="BUG"/>
</dbReference>
<feature type="chain" id="PRO_5046007286" evidence="2">
    <location>
        <begin position="36"/>
        <end position="341"/>
    </location>
</feature>
<dbReference type="PANTHER" id="PTHR42928:SF5">
    <property type="entry name" value="BLR1237 PROTEIN"/>
    <property type="match status" value="1"/>
</dbReference>
<dbReference type="Gene3D" id="3.40.190.150">
    <property type="entry name" value="Bordetella uptake gene, domain 1"/>
    <property type="match status" value="1"/>
</dbReference>
<dbReference type="PIRSF" id="PIRSF017082">
    <property type="entry name" value="YflP"/>
    <property type="match status" value="1"/>
</dbReference>
<name>A0ABW1U416_9BURK</name>
<evidence type="ECO:0000256" key="2">
    <source>
        <dbReference type="SAM" id="SignalP"/>
    </source>
</evidence>
<dbReference type="Proteomes" id="UP001596270">
    <property type="component" value="Unassembled WGS sequence"/>
</dbReference>
<reference evidence="4" key="1">
    <citation type="journal article" date="2019" name="Int. J. Syst. Evol. Microbiol.">
        <title>The Global Catalogue of Microorganisms (GCM) 10K type strain sequencing project: providing services to taxonomists for standard genome sequencing and annotation.</title>
        <authorList>
            <consortium name="The Broad Institute Genomics Platform"/>
            <consortium name="The Broad Institute Genome Sequencing Center for Infectious Disease"/>
            <person name="Wu L."/>
            <person name="Ma J."/>
        </authorList>
    </citation>
    <scope>NUCLEOTIDE SEQUENCE [LARGE SCALE GENOMIC DNA]</scope>
    <source>
        <strain evidence="4">CCUG 39402</strain>
    </source>
</reference>
<evidence type="ECO:0000256" key="1">
    <source>
        <dbReference type="ARBA" id="ARBA00006987"/>
    </source>
</evidence>
<evidence type="ECO:0000313" key="3">
    <source>
        <dbReference type="EMBL" id="MFC6283880.1"/>
    </source>
</evidence>
<dbReference type="CDD" id="cd13578">
    <property type="entry name" value="PBP2_Bug27"/>
    <property type="match status" value="1"/>
</dbReference>
<sequence length="341" mass="35504">MNPTLSRPLPQRGRFPLLGRLALACGAALCLAVPAAYGQGAAAYPNKPVKLIVPFTAGGGGDTMARLVMQRAARELGQPIVIENLAGAGGNVGSATAAKAPADGYTLLYGTNGTLAINHSIYKSPGFNPLKDFEPVSQLTQIAAMVVVRPTLQVNSMAELTKLLRANPGKYTFGSAGNGTTSHLAGEIYKSRAGVSIVHIPYRGGAQAITDLIGGQVDMMIEVMPNAAPQAKSGRIKPLAVTTAKRVASWPDVPTIAESGLQGFDVSAWDAIMVPVGTPRPIVDKLNAAIHKALADPELRSQLQQRGAEAAPSTPEELSKYITSNIPLWGDAVKRSGAAVD</sequence>
<gene>
    <name evidence="3" type="ORF">ACFQND_21845</name>
</gene>
<dbReference type="PANTHER" id="PTHR42928">
    <property type="entry name" value="TRICARBOXYLATE-BINDING PROTEIN"/>
    <property type="match status" value="1"/>
</dbReference>
<dbReference type="InterPro" id="IPR042100">
    <property type="entry name" value="Bug_dom1"/>
</dbReference>
<accession>A0ABW1U416</accession>
<proteinExistence type="inferred from homology"/>
<dbReference type="RefSeq" id="WP_371439649.1">
    <property type="nucleotide sequence ID" value="NZ_JBHSRS010000084.1"/>
</dbReference>